<dbReference type="EMBL" id="NMUH01016074">
    <property type="protein sequence ID" value="MQM23383.1"/>
    <property type="molecule type" value="Genomic_DNA"/>
</dbReference>
<evidence type="ECO:0000313" key="1">
    <source>
        <dbReference type="EMBL" id="MQM23383.1"/>
    </source>
</evidence>
<name>A0A843XW80_COLES</name>
<proteinExistence type="predicted"/>
<keyword evidence="2" id="KW-1185">Reference proteome</keyword>
<evidence type="ECO:0000313" key="2">
    <source>
        <dbReference type="Proteomes" id="UP000652761"/>
    </source>
</evidence>
<dbReference type="Proteomes" id="UP000652761">
    <property type="component" value="Unassembled WGS sequence"/>
</dbReference>
<accession>A0A843XW80</accession>
<gene>
    <name evidence="1" type="ORF">Taro_056447</name>
</gene>
<organism evidence="1 2">
    <name type="scientific">Colocasia esculenta</name>
    <name type="common">Wild taro</name>
    <name type="synonym">Arum esculentum</name>
    <dbReference type="NCBI Taxonomy" id="4460"/>
    <lineage>
        <taxon>Eukaryota</taxon>
        <taxon>Viridiplantae</taxon>
        <taxon>Streptophyta</taxon>
        <taxon>Embryophyta</taxon>
        <taxon>Tracheophyta</taxon>
        <taxon>Spermatophyta</taxon>
        <taxon>Magnoliopsida</taxon>
        <taxon>Liliopsida</taxon>
        <taxon>Araceae</taxon>
        <taxon>Aroideae</taxon>
        <taxon>Colocasieae</taxon>
        <taxon>Colocasia</taxon>
    </lineage>
</organism>
<comment type="caution">
    <text evidence="1">The sequence shown here is derived from an EMBL/GenBank/DDBJ whole genome shotgun (WGS) entry which is preliminary data.</text>
</comment>
<reference evidence="1" key="1">
    <citation type="submission" date="2017-07" db="EMBL/GenBank/DDBJ databases">
        <title>Taro Niue Genome Assembly and Annotation.</title>
        <authorList>
            <person name="Atibalentja N."/>
            <person name="Keating K."/>
            <person name="Fields C.J."/>
        </authorList>
    </citation>
    <scope>NUCLEOTIDE SEQUENCE</scope>
    <source>
        <strain evidence="1">Niue_2</strain>
        <tissue evidence="1">Leaf</tissue>
    </source>
</reference>
<sequence>MVADVHNPVWSFLNVTPRYVSTLFSDRQDEFIWAPNSNGKFSVISYNIGQPEAKEYLDESSLCVHGSRALNGCKHTCRTRWTMQSNEHPT</sequence>
<protein>
    <submittedName>
        <fullName evidence="1">Uncharacterized protein</fullName>
    </submittedName>
</protein>
<dbReference type="AlphaFoldDB" id="A0A843XW80"/>